<dbReference type="InterPro" id="IPR027417">
    <property type="entry name" value="P-loop_NTPase"/>
</dbReference>
<dbReference type="Pfam" id="PF04851">
    <property type="entry name" value="ResIII"/>
    <property type="match status" value="1"/>
</dbReference>
<keyword evidence="3" id="KW-0347">Helicase</keyword>
<evidence type="ECO:0000256" key="1">
    <source>
        <dbReference type="SAM" id="MobiDB-lite"/>
    </source>
</evidence>
<dbReference type="Proteomes" id="UP001301869">
    <property type="component" value="Chromosome"/>
</dbReference>
<dbReference type="InterPro" id="IPR050742">
    <property type="entry name" value="Helicase_Restrict-Modif_Enz"/>
</dbReference>
<evidence type="ECO:0000313" key="3">
    <source>
        <dbReference type="EMBL" id="WNK20164.1"/>
    </source>
</evidence>
<feature type="region of interest" description="Disordered" evidence="1">
    <location>
        <begin position="437"/>
        <end position="485"/>
    </location>
</feature>
<dbReference type="SUPFAM" id="SSF52540">
    <property type="entry name" value="P-loop containing nucleoside triphosphate hydrolases"/>
    <property type="match status" value="1"/>
</dbReference>
<keyword evidence="3" id="KW-0378">Hydrolase</keyword>
<dbReference type="PANTHER" id="PTHR47396">
    <property type="entry name" value="TYPE I RESTRICTION ENZYME ECOKI R PROTEIN"/>
    <property type="match status" value="1"/>
</dbReference>
<dbReference type="InterPro" id="IPR006935">
    <property type="entry name" value="Helicase/UvrB_N"/>
</dbReference>
<keyword evidence="3" id="KW-0547">Nucleotide-binding</keyword>
<gene>
    <name evidence="3" type="ORF">P1P91_00245</name>
</gene>
<protein>
    <submittedName>
        <fullName evidence="3">DEAD/DEAH box helicase family protein</fullName>
    </submittedName>
</protein>
<dbReference type="RefSeq" id="WP_311883727.1">
    <property type="nucleotide sequence ID" value="NZ_CP119391.1"/>
</dbReference>
<evidence type="ECO:0000259" key="2">
    <source>
        <dbReference type="Pfam" id="PF04851"/>
    </source>
</evidence>
<organism evidence="3 4">
    <name type="scientific">Halomonas piscis</name>
    <dbReference type="NCBI Taxonomy" id="3031727"/>
    <lineage>
        <taxon>Bacteria</taxon>
        <taxon>Pseudomonadati</taxon>
        <taxon>Pseudomonadota</taxon>
        <taxon>Gammaproteobacteria</taxon>
        <taxon>Oceanospirillales</taxon>
        <taxon>Halomonadaceae</taxon>
        <taxon>Halomonas</taxon>
    </lineage>
</organism>
<dbReference type="PANTHER" id="PTHR47396:SF1">
    <property type="entry name" value="ATP-DEPENDENT HELICASE IRC3-RELATED"/>
    <property type="match status" value="1"/>
</dbReference>
<keyword evidence="4" id="KW-1185">Reference proteome</keyword>
<dbReference type="GO" id="GO:0004386">
    <property type="term" value="F:helicase activity"/>
    <property type="evidence" value="ECO:0007669"/>
    <property type="project" value="UniProtKB-KW"/>
</dbReference>
<feature type="domain" description="Helicase/UvrB N-terminal" evidence="2">
    <location>
        <begin position="13"/>
        <end position="166"/>
    </location>
</feature>
<evidence type="ECO:0000313" key="4">
    <source>
        <dbReference type="Proteomes" id="UP001301869"/>
    </source>
</evidence>
<name>A0ABY9Z1K5_9GAMM</name>
<dbReference type="EMBL" id="CP119391">
    <property type="protein sequence ID" value="WNK20164.1"/>
    <property type="molecule type" value="Genomic_DNA"/>
</dbReference>
<accession>A0ABY9Z1K5</accession>
<feature type="compositionally biased region" description="Low complexity" evidence="1">
    <location>
        <begin position="449"/>
        <end position="469"/>
    </location>
</feature>
<proteinExistence type="predicted"/>
<dbReference type="Gene3D" id="3.40.50.300">
    <property type="entry name" value="P-loop containing nucleotide triphosphate hydrolases"/>
    <property type="match status" value="2"/>
</dbReference>
<sequence>MKRSPSSQHAQPPLRTWQAACLTQALASLSTAHPHFLCQATPGAGKMRLAAELANALIARGDIDHVLYLGPTRAVVRAAVETLESHLARPMNGQLGAVGASLTYHALAGRLEALKQLGQRHRVLLIWDESHHAAGRTGGEGPNQWGMALMALERHMTYTLALSGTPWRTDGSCLPLLRYLDVAEASSTDAEAGDTSADAGWEANSDEAVPVQRLQPDFVYPLREAIRDGVCRYPHVQLVDNRAIKLTDFHPGTGRQETRRYSSIPQLLRHPTMDYPTLVRLSVPMQRLLTLGGQQLDALRRQDPSAAGLVVAADIAHAEEVTQQLEAIGYDVCLVTSRDPSSHARLKAFRESSAPWIVSVGMVAEGVDIPRLRVCCYLSHIRTEQYFRQVLGRLLRRCGDDDRDSFFYALNDTWLAQMARRLSDDLPQDLATVSAGADTSVSVDGGGAVPSEEAPSAAQAPAGAEAVPPTASSAEEVAVSWGEDEAQRSVGVAPDVAFSEAFFERLIALRLTNTGEDGS</sequence>
<keyword evidence="3" id="KW-0067">ATP-binding</keyword>
<reference evidence="3 4" key="1">
    <citation type="submission" date="2023-03" db="EMBL/GenBank/DDBJ databases">
        <title>Halomonas sp. nov., isolated from Korean tranditional fermented seafood 'Jeotgal'.</title>
        <authorList>
            <person name="Kim B."/>
            <person name="Shin N.-R."/>
        </authorList>
    </citation>
    <scope>NUCLEOTIDE SEQUENCE [LARGE SCALE GENOMIC DNA]</scope>
    <source>
        <strain evidence="3 4">SG2L-4</strain>
    </source>
</reference>